<protein>
    <recommendedName>
        <fullName evidence="4">EF-hand domain-containing protein</fullName>
    </recommendedName>
</protein>
<evidence type="ECO:0000256" key="3">
    <source>
        <dbReference type="ARBA" id="ARBA00023179"/>
    </source>
</evidence>
<evidence type="ECO:0000259" key="4">
    <source>
        <dbReference type="PROSITE" id="PS50222"/>
    </source>
</evidence>
<evidence type="ECO:0000313" key="5">
    <source>
        <dbReference type="EMBL" id="KAH3859222.1"/>
    </source>
</evidence>
<dbReference type="OrthoDB" id="429467at2759"/>
<keyword evidence="6" id="KW-1185">Reference proteome</keyword>
<dbReference type="InterPro" id="IPR050230">
    <property type="entry name" value="CALM/Myosin/TropC-like"/>
</dbReference>
<dbReference type="PANTHER" id="PTHR23048">
    <property type="entry name" value="MYOSIN LIGHT CHAIN 1, 3"/>
    <property type="match status" value="1"/>
</dbReference>
<keyword evidence="2" id="KW-0106">Calcium</keyword>
<dbReference type="InterPro" id="IPR002048">
    <property type="entry name" value="EF_hand_dom"/>
</dbReference>
<dbReference type="PANTHER" id="PTHR23048:SF0">
    <property type="entry name" value="CALMODULIN LIKE 3"/>
    <property type="match status" value="1"/>
</dbReference>
<evidence type="ECO:0000256" key="2">
    <source>
        <dbReference type="ARBA" id="ARBA00022837"/>
    </source>
</evidence>
<sequence length="149" mass="17333">MASHFTEDEISEHFHVFRTYDRTKEGRMQICDVPAAMIALGHNPTERELQKLIHDIPRDGRDYFEFPEFLTLMARHIQAMEPEETLRTAFRVFDKDGNGYLSAQELKMTMTLLGAQMSQSEIDYMISVTDVDGDGLINYDEFIRIMMSK</sequence>
<dbReference type="Proteomes" id="UP000828390">
    <property type="component" value="Unassembled WGS sequence"/>
</dbReference>
<dbReference type="SMART" id="SM00054">
    <property type="entry name" value="EFh"/>
    <property type="match status" value="3"/>
</dbReference>
<dbReference type="GO" id="GO:0005509">
    <property type="term" value="F:calcium ion binding"/>
    <property type="evidence" value="ECO:0007669"/>
    <property type="project" value="InterPro"/>
</dbReference>
<reference evidence="5" key="1">
    <citation type="journal article" date="2019" name="bioRxiv">
        <title>The Genome of the Zebra Mussel, Dreissena polymorpha: A Resource for Invasive Species Research.</title>
        <authorList>
            <person name="McCartney M.A."/>
            <person name="Auch B."/>
            <person name="Kono T."/>
            <person name="Mallez S."/>
            <person name="Zhang Y."/>
            <person name="Obille A."/>
            <person name="Becker A."/>
            <person name="Abrahante J.E."/>
            <person name="Garbe J."/>
            <person name="Badalamenti J.P."/>
            <person name="Herman A."/>
            <person name="Mangelson H."/>
            <person name="Liachko I."/>
            <person name="Sullivan S."/>
            <person name="Sone E.D."/>
            <person name="Koren S."/>
            <person name="Silverstein K.A.T."/>
            <person name="Beckman K.B."/>
            <person name="Gohl D.M."/>
        </authorList>
    </citation>
    <scope>NUCLEOTIDE SEQUENCE</scope>
    <source>
        <strain evidence="5">Duluth1</strain>
        <tissue evidence="5">Whole animal</tissue>
    </source>
</reference>
<dbReference type="PROSITE" id="PS00018">
    <property type="entry name" value="EF_HAND_1"/>
    <property type="match status" value="2"/>
</dbReference>
<dbReference type="FunFam" id="1.10.238.10:FF:000001">
    <property type="entry name" value="Calmodulin 1"/>
    <property type="match status" value="1"/>
</dbReference>
<accession>A0A9D4LIC6</accession>
<dbReference type="EMBL" id="JAIWYP010000003">
    <property type="protein sequence ID" value="KAH3859222.1"/>
    <property type="molecule type" value="Genomic_DNA"/>
</dbReference>
<dbReference type="InterPro" id="IPR018247">
    <property type="entry name" value="EF_Hand_1_Ca_BS"/>
</dbReference>
<dbReference type="Pfam" id="PF13499">
    <property type="entry name" value="EF-hand_7"/>
    <property type="match status" value="2"/>
</dbReference>
<comment type="caution">
    <text evidence="5">The sequence shown here is derived from an EMBL/GenBank/DDBJ whole genome shotgun (WGS) entry which is preliminary data.</text>
</comment>
<dbReference type="GO" id="GO:0016460">
    <property type="term" value="C:myosin II complex"/>
    <property type="evidence" value="ECO:0007669"/>
    <property type="project" value="TreeGrafter"/>
</dbReference>
<dbReference type="PROSITE" id="PS50222">
    <property type="entry name" value="EF_HAND_2"/>
    <property type="match status" value="2"/>
</dbReference>
<dbReference type="CDD" id="cd00051">
    <property type="entry name" value="EFh"/>
    <property type="match status" value="1"/>
</dbReference>
<dbReference type="AlphaFoldDB" id="A0A9D4LIC6"/>
<name>A0A9D4LIC6_DREPO</name>
<dbReference type="SUPFAM" id="SSF47473">
    <property type="entry name" value="EF-hand"/>
    <property type="match status" value="1"/>
</dbReference>
<gene>
    <name evidence="5" type="ORF">DPMN_101938</name>
</gene>
<organism evidence="5 6">
    <name type="scientific">Dreissena polymorpha</name>
    <name type="common">Zebra mussel</name>
    <name type="synonym">Mytilus polymorpha</name>
    <dbReference type="NCBI Taxonomy" id="45954"/>
    <lineage>
        <taxon>Eukaryota</taxon>
        <taxon>Metazoa</taxon>
        <taxon>Spiralia</taxon>
        <taxon>Lophotrochozoa</taxon>
        <taxon>Mollusca</taxon>
        <taxon>Bivalvia</taxon>
        <taxon>Autobranchia</taxon>
        <taxon>Heteroconchia</taxon>
        <taxon>Euheterodonta</taxon>
        <taxon>Imparidentia</taxon>
        <taxon>Neoheterodontei</taxon>
        <taxon>Myida</taxon>
        <taxon>Dreissenoidea</taxon>
        <taxon>Dreissenidae</taxon>
        <taxon>Dreissena</taxon>
    </lineage>
</organism>
<evidence type="ECO:0000313" key="6">
    <source>
        <dbReference type="Proteomes" id="UP000828390"/>
    </source>
</evidence>
<feature type="domain" description="EF-hand" evidence="4">
    <location>
        <begin position="117"/>
        <end position="149"/>
    </location>
</feature>
<reference evidence="5" key="2">
    <citation type="submission" date="2020-11" db="EMBL/GenBank/DDBJ databases">
        <authorList>
            <person name="McCartney M.A."/>
            <person name="Auch B."/>
            <person name="Kono T."/>
            <person name="Mallez S."/>
            <person name="Becker A."/>
            <person name="Gohl D.M."/>
            <person name="Silverstein K.A.T."/>
            <person name="Koren S."/>
            <person name="Bechman K.B."/>
            <person name="Herman A."/>
            <person name="Abrahante J.E."/>
            <person name="Garbe J."/>
        </authorList>
    </citation>
    <scope>NUCLEOTIDE SEQUENCE</scope>
    <source>
        <strain evidence="5">Duluth1</strain>
        <tissue evidence="5">Whole animal</tissue>
    </source>
</reference>
<keyword evidence="3" id="KW-0514">Muscle protein</keyword>
<dbReference type="InterPro" id="IPR011992">
    <property type="entry name" value="EF-hand-dom_pair"/>
</dbReference>
<keyword evidence="1" id="KW-0677">Repeat</keyword>
<feature type="domain" description="EF-hand" evidence="4">
    <location>
        <begin position="81"/>
        <end position="116"/>
    </location>
</feature>
<proteinExistence type="predicted"/>
<evidence type="ECO:0000256" key="1">
    <source>
        <dbReference type="ARBA" id="ARBA00022737"/>
    </source>
</evidence>
<dbReference type="Gene3D" id="1.10.238.10">
    <property type="entry name" value="EF-hand"/>
    <property type="match status" value="1"/>
</dbReference>